<dbReference type="Pfam" id="PF13302">
    <property type="entry name" value="Acetyltransf_3"/>
    <property type="match status" value="1"/>
</dbReference>
<dbReference type="EMBL" id="QUBQ01000006">
    <property type="protein sequence ID" value="REK71198.1"/>
    <property type="molecule type" value="Genomic_DNA"/>
</dbReference>
<protein>
    <submittedName>
        <fullName evidence="2">N-acetyltransferase</fullName>
    </submittedName>
</protein>
<evidence type="ECO:0000313" key="2">
    <source>
        <dbReference type="EMBL" id="REK71198.1"/>
    </source>
</evidence>
<dbReference type="PANTHER" id="PTHR43792:SF1">
    <property type="entry name" value="N-ACETYLTRANSFERASE DOMAIN-CONTAINING PROTEIN"/>
    <property type="match status" value="1"/>
</dbReference>
<name>A0A371P6P9_9BACL</name>
<evidence type="ECO:0000313" key="3">
    <source>
        <dbReference type="Proteomes" id="UP000261905"/>
    </source>
</evidence>
<reference evidence="2 3" key="1">
    <citation type="submission" date="2018-08" db="EMBL/GenBank/DDBJ databases">
        <title>Paenibacillus sp. M4BSY-1, whole genome shotgun sequence.</title>
        <authorList>
            <person name="Tuo L."/>
        </authorList>
    </citation>
    <scope>NUCLEOTIDE SEQUENCE [LARGE SCALE GENOMIC DNA]</scope>
    <source>
        <strain evidence="2 3">M4BSY-1</strain>
    </source>
</reference>
<dbReference type="Proteomes" id="UP000261905">
    <property type="component" value="Unassembled WGS sequence"/>
</dbReference>
<dbReference type="InterPro" id="IPR000182">
    <property type="entry name" value="GNAT_dom"/>
</dbReference>
<accession>A0A371P6P9</accession>
<dbReference type="OrthoDB" id="9785602at2"/>
<gene>
    <name evidence="2" type="ORF">DX130_22395</name>
</gene>
<proteinExistence type="predicted"/>
<dbReference type="InterPro" id="IPR051531">
    <property type="entry name" value="N-acetyltransferase"/>
</dbReference>
<feature type="domain" description="N-acetyltransferase" evidence="1">
    <location>
        <begin position="12"/>
        <end position="176"/>
    </location>
</feature>
<keyword evidence="3" id="KW-1185">Reference proteome</keyword>
<keyword evidence="2" id="KW-0808">Transferase</keyword>
<organism evidence="2 3">
    <name type="scientific">Paenibacillus paeoniae</name>
    <dbReference type="NCBI Taxonomy" id="2292705"/>
    <lineage>
        <taxon>Bacteria</taxon>
        <taxon>Bacillati</taxon>
        <taxon>Bacillota</taxon>
        <taxon>Bacilli</taxon>
        <taxon>Bacillales</taxon>
        <taxon>Paenibacillaceae</taxon>
        <taxon>Paenibacillus</taxon>
    </lineage>
</organism>
<dbReference type="GO" id="GO:0016747">
    <property type="term" value="F:acyltransferase activity, transferring groups other than amino-acyl groups"/>
    <property type="evidence" value="ECO:0007669"/>
    <property type="project" value="InterPro"/>
</dbReference>
<dbReference type="SUPFAM" id="SSF55729">
    <property type="entry name" value="Acyl-CoA N-acyltransferases (Nat)"/>
    <property type="match status" value="1"/>
</dbReference>
<dbReference type="Gene3D" id="3.40.630.30">
    <property type="match status" value="1"/>
</dbReference>
<comment type="caution">
    <text evidence="2">The sequence shown here is derived from an EMBL/GenBank/DDBJ whole genome shotgun (WGS) entry which is preliminary data.</text>
</comment>
<dbReference type="AlphaFoldDB" id="A0A371P6P9"/>
<dbReference type="InterPro" id="IPR016181">
    <property type="entry name" value="Acyl_CoA_acyltransferase"/>
</dbReference>
<dbReference type="PANTHER" id="PTHR43792">
    <property type="entry name" value="GNAT FAMILY, PUTATIVE (AFU_ORTHOLOGUE AFUA_3G00765)-RELATED-RELATED"/>
    <property type="match status" value="1"/>
</dbReference>
<evidence type="ECO:0000259" key="1">
    <source>
        <dbReference type="PROSITE" id="PS51186"/>
    </source>
</evidence>
<sequence>MSQFTIIATDRLIIRTLEMKDKEAFFEYRAMPEVYKYQSWRPESIGEVESFITANMAIEPNTRDSWLQLAVCLKEGQLVGDMGIHFMGDDESIEIGYTLSPEFQGQGYAFEAVKALIDYLFLGLKKHRITGSVDPDHIKYINLLERLGFRKEAHFIKSFRLHDQWVDDCVYAILAEEWK</sequence>
<dbReference type="RefSeq" id="WP_116049183.1">
    <property type="nucleotide sequence ID" value="NZ_QUBQ01000006.1"/>
</dbReference>
<dbReference type="PROSITE" id="PS51186">
    <property type="entry name" value="GNAT"/>
    <property type="match status" value="1"/>
</dbReference>